<dbReference type="InterPro" id="IPR011600">
    <property type="entry name" value="Pept_C14_caspase"/>
</dbReference>
<name>W7ABF8_9APIC</name>
<dbReference type="Proteomes" id="UP000030640">
    <property type="component" value="Unassembled WGS sequence"/>
</dbReference>
<dbReference type="VEuPathDB" id="PlasmoDB:C922_01037"/>
<dbReference type="GO" id="GO:0005737">
    <property type="term" value="C:cytoplasm"/>
    <property type="evidence" value="ECO:0007669"/>
    <property type="project" value="TreeGrafter"/>
</dbReference>
<dbReference type="GO" id="GO:0004197">
    <property type="term" value="F:cysteine-type endopeptidase activity"/>
    <property type="evidence" value="ECO:0007669"/>
    <property type="project" value="InterPro"/>
</dbReference>
<dbReference type="RefSeq" id="XP_008814868.1">
    <property type="nucleotide sequence ID" value="XM_008816646.1"/>
</dbReference>
<protein>
    <recommendedName>
        <fullName evidence="3">Peptidase C14 caspase domain-containing protein</fullName>
    </recommendedName>
</protein>
<reference evidence="4 5" key="1">
    <citation type="submission" date="2013-02" db="EMBL/GenBank/DDBJ databases">
        <title>The Genome Sequence of Plasmodium inui San Antonio 1.</title>
        <authorList>
            <consortium name="The Broad Institute Genome Sequencing Platform"/>
            <consortium name="The Broad Institute Genome Sequencing Center for Infectious Disease"/>
            <person name="Neafsey D."/>
            <person name="Cheeseman I."/>
            <person name="Volkman S."/>
            <person name="Adams J."/>
            <person name="Walker B."/>
            <person name="Young S.K."/>
            <person name="Zeng Q."/>
            <person name="Gargeya S."/>
            <person name="Fitzgerald M."/>
            <person name="Haas B."/>
            <person name="Abouelleil A."/>
            <person name="Alvarado L."/>
            <person name="Arachchi H.M."/>
            <person name="Berlin A.M."/>
            <person name="Chapman S.B."/>
            <person name="Dewar J."/>
            <person name="Goldberg J."/>
            <person name="Griggs A."/>
            <person name="Gujja S."/>
            <person name="Hansen M."/>
            <person name="Howarth C."/>
            <person name="Imamovic A."/>
            <person name="Larimer J."/>
            <person name="McCowan C."/>
            <person name="Murphy C."/>
            <person name="Neiman D."/>
            <person name="Pearson M."/>
            <person name="Priest M."/>
            <person name="Roberts A."/>
            <person name="Saif S."/>
            <person name="Shea T."/>
            <person name="Sisk P."/>
            <person name="Sykes S."/>
            <person name="Wortman J."/>
            <person name="Nusbaum C."/>
            <person name="Birren B."/>
        </authorList>
    </citation>
    <scope>NUCLEOTIDE SEQUENCE [LARGE SCALE GENOMIC DNA]</scope>
    <source>
        <strain evidence="4 5">San Antonio 1</strain>
    </source>
</reference>
<dbReference type="SUPFAM" id="SSF52129">
    <property type="entry name" value="Caspase-like"/>
    <property type="match status" value="1"/>
</dbReference>
<evidence type="ECO:0000313" key="4">
    <source>
        <dbReference type="EMBL" id="EUD68638.1"/>
    </source>
</evidence>
<evidence type="ECO:0000259" key="3">
    <source>
        <dbReference type="Pfam" id="PF00656"/>
    </source>
</evidence>
<dbReference type="AlphaFoldDB" id="W7ABF8"/>
<dbReference type="InterPro" id="IPR050452">
    <property type="entry name" value="Metacaspase"/>
</dbReference>
<dbReference type="Gene3D" id="3.40.50.12660">
    <property type="match status" value="1"/>
</dbReference>
<accession>W7ABF8</accession>
<feature type="compositionally biased region" description="Basic and acidic residues" evidence="2">
    <location>
        <begin position="213"/>
        <end position="222"/>
    </location>
</feature>
<sequence>MEKIYLKVFELTGLKEDETGKYYIKVYWKNKKYKTAIQEDGYYFFNEVFLIPVEHVADEKNEILSIEVWLSSLFNTKVAYTFFTLDFIKKEKTVKQKVKLIDILKSCTLELSVNIVRDQMDVTFFNVKEIYLHKTDKEIKDAISMHRTESEVLRVFRSEYARSINLPPQRVPTHGNHWAAPGAPSTNQWEGPNAPFTNQRPGHSAPSTNQYVQRDDPRKDSMHPPTGADSYAYAATAYVPMTPATGMTNSHYHYTPVVHQKELTTASGKIPASVPSQLNTGAVLANHCSQHEVIKMNTSINNPGEKYGLCNPRMVDDFYGGANHRNQVLHQIGMHNVGAASLYSDRILQRTSGNKKKALLIGINYYGSREELSGCTNDTVRMMNLLISKYNFHDSPTSMVRLIDNESNPNYRPTKKNILSALTWLTRDNEPGDVFFFLYSGHGSQQKDYTYLEDDGYNETILPCDHKTEGQIIDDELHRFLVQPLNDGVKLIAVMDCCNAGSCIDLAYKYKLKSRKWKEVKNPFHVMCDVSQFSGCKDMEFSHEIDTGRHAPGGALVTAMIHVLGASEASQGAPRGANPLTYDHLLQNVSSYINRYHDQKIVFMASQKFDLDRVFDFDHILKNKNGNLGQNVNKLVQKNKKSKKSKKNKHDFFSFF</sequence>
<evidence type="ECO:0000313" key="5">
    <source>
        <dbReference type="Proteomes" id="UP000030640"/>
    </source>
</evidence>
<dbReference type="PANTHER" id="PTHR48104:SF30">
    <property type="entry name" value="METACASPASE-1"/>
    <property type="match status" value="1"/>
</dbReference>
<comment type="similarity">
    <text evidence="1">Belongs to the peptidase C14B family.</text>
</comment>
<feature type="compositionally biased region" description="Polar residues" evidence="2">
    <location>
        <begin position="184"/>
        <end position="212"/>
    </location>
</feature>
<feature type="domain" description="Peptidase C14 caspase" evidence="3">
    <location>
        <begin position="355"/>
        <end position="594"/>
    </location>
</feature>
<gene>
    <name evidence="4" type="ORF">C922_01037</name>
</gene>
<dbReference type="SUPFAM" id="SSF49562">
    <property type="entry name" value="C2 domain (Calcium/lipid-binding domain, CaLB)"/>
    <property type="match status" value="1"/>
</dbReference>
<feature type="region of interest" description="Disordered" evidence="2">
    <location>
        <begin position="166"/>
        <end position="228"/>
    </location>
</feature>
<dbReference type="InterPro" id="IPR035892">
    <property type="entry name" value="C2_domain_sf"/>
</dbReference>
<dbReference type="Pfam" id="PF00656">
    <property type="entry name" value="Peptidase_C14"/>
    <property type="match status" value="1"/>
</dbReference>
<dbReference type="GO" id="GO:0006508">
    <property type="term" value="P:proteolysis"/>
    <property type="evidence" value="ECO:0007669"/>
    <property type="project" value="InterPro"/>
</dbReference>
<keyword evidence="5" id="KW-1185">Reference proteome</keyword>
<evidence type="ECO:0000256" key="1">
    <source>
        <dbReference type="ARBA" id="ARBA00009005"/>
    </source>
</evidence>
<organism evidence="4 5">
    <name type="scientific">Plasmodium inui San Antonio 1</name>
    <dbReference type="NCBI Taxonomy" id="1237626"/>
    <lineage>
        <taxon>Eukaryota</taxon>
        <taxon>Sar</taxon>
        <taxon>Alveolata</taxon>
        <taxon>Apicomplexa</taxon>
        <taxon>Aconoidasida</taxon>
        <taxon>Haemosporida</taxon>
        <taxon>Plasmodiidae</taxon>
        <taxon>Plasmodium</taxon>
        <taxon>Plasmodium (Plasmodium)</taxon>
    </lineage>
</organism>
<dbReference type="EMBL" id="KI965462">
    <property type="protein sequence ID" value="EUD68638.1"/>
    <property type="molecule type" value="Genomic_DNA"/>
</dbReference>
<dbReference type="InterPro" id="IPR029030">
    <property type="entry name" value="Caspase-like_dom_sf"/>
</dbReference>
<dbReference type="OrthoDB" id="3223806at2759"/>
<dbReference type="GeneID" id="20036311"/>
<dbReference type="PANTHER" id="PTHR48104">
    <property type="entry name" value="METACASPASE-4"/>
    <property type="match status" value="1"/>
</dbReference>
<proteinExistence type="inferred from homology"/>
<evidence type="ECO:0000256" key="2">
    <source>
        <dbReference type="SAM" id="MobiDB-lite"/>
    </source>
</evidence>